<evidence type="ECO:0000256" key="1">
    <source>
        <dbReference type="SAM" id="Phobius"/>
    </source>
</evidence>
<accession>A0A2M7X2E7</accession>
<evidence type="ECO:0000313" key="4">
    <source>
        <dbReference type="Proteomes" id="UP000230683"/>
    </source>
</evidence>
<dbReference type="AlphaFoldDB" id="A0A2M7X2E7"/>
<keyword evidence="1" id="KW-0472">Membrane</keyword>
<evidence type="ECO:0000313" key="3">
    <source>
        <dbReference type="EMBL" id="PJA40342.1"/>
    </source>
</evidence>
<dbReference type="Proteomes" id="UP000230683">
    <property type="component" value="Unassembled WGS sequence"/>
</dbReference>
<comment type="caution">
    <text evidence="3">The sequence shown here is derived from an EMBL/GenBank/DDBJ whole genome shotgun (WGS) entry which is preliminary data.</text>
</comment>
<feature type="non-terminal residue" evidence="3">
    <location>
        <position position="116"/>
    </location>
</feature>
<keyword evidence="1" id="KW-1133">Transmembrane helix</keyword>
<gene>
    <name evidence="3" type="ORF">CO178_02360</name>
</gene>
<dbReference type="EMBL" id="PFWY01000103">
    <property type="protein sequence ID" value="PJA40342.1"/>
    <property type="molecule type" value="Genomic_DNA"/>
</dbReference>
<feature type="domain" description="FtsX extracellular" evidence="2">
    <location>
        <begin position="56"/>
        <end position="113"/>
    </location>
</feature>
<dbReference type="InterPro" id="IPR040690">
    <property type="entry name" value="FtsX_ECD"/>
</dbReference>
<dbReference type="Pfam" id="PF18075">
    <property type="entry name" value="FtsX_ECD"/>
    <property type="match status" value="1"/>
</dbReference>
<protein>
    <recommendedName>
        <fullName evidence="2">FtsX extracellular domain-containing protein</fullName>
    </recommendedName>
</protein>
<keyword evidence="1" id="KW-0812">Transmembrane</keyword>
<dbReference type="Gene3D" id="3.30.70.3040">
    <property type="match status" value="1"/>
</dbReference>
<reference evidence="4" key="1">
    <citation type="submission" date="2017-09" db="EMBL/GenBank/DDBJ databases">
        <title>Depth-based differentiation of microbial function through sediment-hosted aquifers and enrichment of novel symbionts in the deep terrestrial subsurface.</title>
        <authorList>
            <person name="Probst A.J."/>
            <person name="Ladd B."/>
            <person name="Jarett J.K."/>
            <person name="Geller-Mcgrath D.E."/>
            <person name="Sieber C.M.K."/>
            <person name="Emerson J.B."/>
            <person name="Anantharaman K."/>
            <person name="Thomas B.C."/>
            <person name="Malmstrom R."/>
            <person name="Stieglmeier M."/>
            <person name="Klingl A."/>
            <person name="Woyke T."/>
            <person name="Ryan C.M."/>
            <person name="Banfield J.F."/>
        </authorList>
    </citation>
    <scope>NUCLEOTIDE SEQUENCE [LARGE SCALE GENOMIC DNA]</scope>
</reference>
<proteinExistence type="predicted"/>
<feature type="transmembrane region" description="Helical" evidence="1">
    <location>
        <begin position="20"/>
        <end position="43"/>
    </location>
</feature>
<organism evidence="3 4">
    <name type="scientific">candidate division WWE3 bacterium CG_4_9_14_3_um_filter_34_6</name>
    <dbReference type="NCBI Taxonomy" id="1975079"/>
    <lineage>
        <taxon>Bacteria</taxon>
        <taxon>Katanobacteria</taxon>
    </lineage>
</organism>
<sequence length="116" mass="13339">MNNSIFHRTITNIKRSGWRAYAIVFMMTSTFLVLGVLLTVLYISQTLAGYFMQKPEVIGFFNDEVTEEQILETKRNLESMDIVAEVKYVSKEMAMQSFLQDSKDNQEIIEGVTVNV</sequence>
<evidence type="ECO:0000259" key="2">
    <source>
        <dbReference type="Pfam" id="PF18075"/>
    </source>
</evidence>
<name>A0A2M7X2E7_UNCKA</name>